<evidence type="ECO:0000256" key="6">
    <source>
        <dbReference type="ARBA" id="ARBA00022525"/>
    </source>
</evidence>
<dbReference type="Gene3D" id="3.40.630.10">
    <property type="entry name" value="Zn peptidases"/>
    <property type="match status" value="1"/>
</dbReference>
<protein>
    <recommendedName>
        <fullName evidence="5">Carboxypeptidase Q</fullName>
    </recommendedName>
    <alternativeName>
        <fullName evidence="20">Plasma glutamate carboxypeptidase</fullName>
    </alternativeName>
</protein>
<reference evidence="23 24" key="1">
    <citation type="submission" date="2018-10" db="EMBL/GenBank/DDBJ databases">
        <title>Genome-centric metagenomics revealed C2 chemical producing, CO utilizing Clostridium with novel acetogenic gene cluster.</title>
        <authorList>
            <person name="Kang H."/>
            <person name="Park B."/>
            <person name="Choi I.G."/>
            <person name="Chang I.S."/>
        </authorList>
    </citation>
    <scope>NUCLEOTIDE SEQUENCE [LARGE SCALE GENOMIC DNA]</scope>
    <source>
        <strain evidence="23 24">H21-9</strain>
    </source>
</reference>
<accession>A0A3M0T5G5</accession>
<organism evidence="23 24">
    <name type="scientific">Clostridium autoethanogenum</name>
    <dbReference type="NCBI Taxonomy" id="84023"/>
    <lineage>
        <taxon>Bacteria</taxon>
        <taxon>Bacillati</taxon>
        <taxon>Bacillota</taxon>
        <taxon>Clostridia</taxon>
        <taxon>Eubacteriales</taxon>
        <taxon>Clostridiaceae</taxon>
        <taxon>Clostridium</taxon>
    </lineage>
</organism>
<keyword evidence="7" id="KW-0121">Carboxypeptidase</keyword>
<dbReference type="PANTHER" id="PTHR12053">
    <property type="entry name" value="PROTEASE FAMILY M28 PLASMA GLUTAMATE CARBOXYPEPTIDASE-RELATED"/>
    <property type="match status" value="1"/>
</dbReference>
<evidence type="ECO:0000256" key="16">
    <source>
        <dbReference type="ARBA" id="ARBA00023145"/>
    </source>
</evidence>
<dbReference type="EMBL" id="RFAQ01000014">
    <property type="protein sequence ID" value="RMD02288.1"/>
    <property type="molecule type" value="Genomic_DNA"/>
</dbReference>
<evidence type="ECO:0000256" key="17">
    <source>
        <dbReference type="ARBA" id="ARBA00023180"/>
    </source>
</evidence>
<keyword evidence="8" id="KW-0645">Protease</keyword>
<comment type="caution">
    <text evidence="23">The sequence shown here is derived from an EMBL/GenBank/DDBJ whole genome shotgun (WGS) entry which is preliminary data.</text>
</comment>
<sequence>MGGLFMKAGFREFCKHVDIVNSQKIIDILSSFGDDKATGNRSAGSKASTEAANYLYREFERIGLKNLNRDKFYSWGWTYKGANISYKDEDGQEQKIVLGGYATSIEAKDDFFKVVDGGSGTISDYKSLGDVTNKLVLISIDPFNDFWISQPAYQAYLKRAKAVLVVTKYKVQHKDYLISQPVEGPSYAHVLAISKRDSDILKNLINKSADREITVKLDAHSYVELEKASYNIWGEIPGKTDEVIYLMAHYDGYYHSYFDDASGVSTILGIAKAIIDSGYKPNKTIRIITHGAEEWGKENSDYDWAMGAYEEITHIHPEWSKKAFAVINIDGNFPVPNERNFQIMVSDELLKYTKKSVKPILHHTAYKFEFISPTSTGSEEFCYTKTGIPCITARDSMTSSIYYTNIYHSSMDNKAFGFDTKTYKLNHILYGKILFDLDAVPIRPMDFYERFFKMKETIDSNIVEKSLVKTIKKASHYAQELSSKIEKLNFRNASMTGENTDCIKLNLKLFQLYKMMQNSFIRLNWEVNVVFPHENYEKNVDLLKKAIKALKNRRESLEEIVNKYIKPIDFNKYVYDFDRITYEFFSRRVTHGNSDTWGYNLVEKPNEDLYEVAQSLRSKFNEKNPDVDAEISALRKALKRQAMYLKEIVFREKTDIKRIIVKMKKISSII</sequence>
<evidence type="ECO:0000313" key="24">
    <source>
        <dbReference type="Proteomes" id="UP000277999"/>
    </source>
</evidence>
<dbReference type="GO" id="GO:0004180">
    <property type="term" value="F:carboxypeptidase activity"/>
    <property type="evidence" value="ECO:0007669"/>
    <property type="project" value="UniProtKB-KW"/>
</dbReference>
<evidence type="ECO:0000256" key="15">
    <source>
        <dbReference type="ARBA" id="ARBA00023049"/>
    </source>
</evidence>
<keyword evidence="6" id="KW-0964">Secreted</keyword>
<evidence type="ECO:0000256" key="5">
    <source>
        <dbReference type="ARBA" id="ARBA00014116"/>
    </source>
</evidence>
<keyword evidence="13" id="KW-0862">Zinc</keyword>
<gene>
    <name evidence="23" type="ORF">D9O40_06505</name>
</gene>
<evidence type="ECO:0000256" key="12">
    <source>
        <dbReference type="ARBA" id="ARBA00022824"/>
    </source>
</evidence>
<evidence type="ECO:0000256" key="3">
    <source>
        <dbReference type="ARBA" id="ARBA00004555"/>
    </source>
</evidence>
<dbReference type="GO" id="GO:0070573">
    <property type="term" value="F:metallodipeptidase activity"/>
    <property type="evidence" value="ECO:0007669"/>
    <property type="project" value="InterPro"/>
</dbReference>
<dbReference type="Proteomes" id="UP000277999">
    <property type="component" value="Unassembled WGS sequence"/>
</dbReference>
<keyword evidence="9" id="KW-0479">Metal-binding</keyword>
<evidence type="ECO:0000256" key="1">
    <source>
        <dbReference type="ARBA" id="ARBA00004240"/>
    </source>
</evidence>
<feature type="coiled-coil region" evidence="21">
    <location>
        <begin position="533"/>
        <end position="560"/>
    </location>
</feature>
<evidence type="ECO:0000313" key="23">
    <source>
        <dbReference type="EMBL" id="RMD02288.1"/>
    </source>
</evidence>
<evidence type="ECO:0000256" key="19">
    <source>
        <dbReference type="ARBA" id="ARBA00025833"/>
    </source>
</evidence>
<evidence type="ECO:0000256" key="14">
    <source>
        <dbReference type="ARBA" id="ARBA00023034"/>
    </source>
</evidence>
<keyword evidence="18" id="KW-0458">Lysosome</keyword>
<name>A0A3M0T5G5_9CLOT</name>
<dbReference type="Gene3D" id="3.50.30.30">
    <property type="match status" value="1"/>
</dbReference>
<comment type="subunit">
    <text evidence="19">Homodimer. The monomeric form is inactive while the homodimer is active.</text>
</comment>
<evidence type="ECO:0000256" key="2">
    <source>
        <dbReference type="ARBA" id="ARBA00004371"/>
    </source>
</evidence>
<keyword evidence="14" id="KW-0333">Golgi apparatus</keyword>
<dbReference type="GO" id="GO:0005764">
    <property type="term" value="C:lysosome"/>
    <property type="evidence" value="ECO:0007669"/>
    <property type="project" value="UniProtKB-SubCell"/>
</dbReference>
<evidence type="ECO:0000256" key="4">
    <source>
        <dbReference type="ARBA" id="ARBA00004613"/>
    </source>
</evidence>
<evidence type="ECO:0000256" key="13">
    <source>
        <dbReference type="ARBA" id="ARBA00022833"/>
    </source>
</evidence>
<dbReference type="SUPFAM" id="SSF53187">
    <property type="entry name" value="Zn-dependent exopeptidases"/>
    <property type="match status" value="1"/>
</dbReference>
<keyword evidence="21" id="KW-0175">Coiled coil</keyword>
<keyword evidence="12" id="KW-0256">Endoplasmic reticulum</keyword>
<dbReference type="GO" id="GO:0005576">
    <property type="term" value="C:extracellular region"/>
    <property type="evidence" value="ECO:0007669"/>
    <property type="project" value="UniProtKB-SubCell"/>
</dbReference>
<evidence type="ECO:0000256" key="11">
    <source>
        <dbReference type="ARBA" id="ARBA00022801"/>
    </source>
</evidence>
<evidence type="ECO:0000256" key="10">
    <source>
        <dbReference type="ARBA" id="ARBA00022729"/>
    </source>
</evidence>
<evidence type="ECO:0000259" key="22">
    <source>
        <dbReference type="Pfam" id="PF04389"/>
    </source>
</evidence>
<keyword evidence="10" id="KW-0732">Signal</keyword>
<evidence type="ECO:0000256" key="8">
    <source>
        <dbReference type="ARBA" id="ARBA00022670"/>
    </source>
</evidence>
<dbReference type="InterPro" id="IPR007484">
    <property type="entry name" value="Peptidase_M28"/>
</dbReference>
<evidence type="ECO:0000256" key="20">
    <source>
        <dbReference type="ARBA" id="ARBA00033328"/>
    </source>
</evidence>
<keyword evidence="15" id="KW-0482">Metalloprotease</keyword>
<comment type="subcellular location">
    <subcellularLocation>
        <location evidence="1">Endoplasmic reticulum</location>
    </subcellularLocation>
    <subcellularLocation>
        <location evidence="3">Golgi apparatus</location>
    </subcellularLocation>
    <subcellularLocation>
        <location evidence="2">Lysosome</location>
    </subcellularLocation>
    <subcellularLocation>
        <location evidence="4">Secreted</location>
    </subcellularLocation>
</comment>
<dbReference type="GO" id="GO:0046872">
    <property type="term" value="F:metal ion binding"/>
    <property type="evidence" value="ECO:0007669"/>
    <property type="project" value="UniProtKB-KW"/>
</dbReference>
<keyword evidence="17" id="KW-0325">Glycoprotein</keyword>
<proteinExistence type="predicted"/>
<dbReference type="PANTHER" id="PTHR12053:SF3">
    <property type="entry name" value="CARBOXYPEPTIDASE Q"/>
    <property type="match status" value="1"/>
</dbReference>
<dbReference type="InterPro" id="IPR039866">
    <property type="entry name" value="CPQ"/>
</dbReference>
<dbReference type="GO" id="GO:0006508">
    <property type="term" value="P:proteolysis"/>
    <property type="evidence" value="ECO:0007669"/>
    <property type="project" value="UniProtKB-KW"/>
</dbReference>
<dbReference type="Pfam" id="PF04389">
    <property type="entry name" value="Peptidase_M28"/>
    <property type="match status" value="1"/>
</dbReference>
<evidence type="ECO:0000256" key="9">
    <source>
        <dbReference type="ARBA" id="ARBA00022723"/>
    </source>
</evidence>
<evidence type="ECO:0000256" key="21">
    <source>
        <dbReference type="SAM" id="Coils"/>
    </source>
</evidence>
<evidence type="ECO:0000256" key="7">
    <source>
        <dbReference type="ARBA" id="ARBA00022645"/>
    </source>
</evidence>
<dbReference type="AlphaFoldDB" id="A0A3M0T5G5"/>
<evidence type="ECO:0000256" key="18">
    <source>
        <dbReference type="ARBA" id="ARBA00023228"/>
    </source>
</evidence>
<keyword evidence="11" id="KW-0378">Hydrolase</keyword>
<keyword evidence="16" id="KW-0865">Zymogen</keyword>
<feature type="domain" description="Peptidase M28" evidence="22">
    <location>
        <begin position="231"/>
        <end position="413"/>
    </location>
</feature>